<keyword evidence="3 11" id="KW-0548">Nucleotidyltransferase</keyword>
<evidence type="ECO:0000256" key="6">
    <source>
        <dbReference type="ARBA" id="ARBA00023277"/>
    </source>
</evidence>
<keyword evidence="6" id="KW-0119">Carbohydrate metabolism</keyword>
<evidence type="ECO:0000259" key="9">
    <source>
        <dbReference type="Pfam" id="PF01087"/>
    </source>
</evidence>
<dbReference type="GO" id="GO:0005737">
    <property type="term" value="C:cytoplasm"/>
    <property type="evidence" value="ECO:0007669"/>
    <property type="project" value="TreeGrafter"/>
</dbReference>
<dbReference type="EMBL" id="CP063144">
    <property type="protein sequence ID" value="QOR95134.1"/>
    <property type="molecule type" value="Genomic_DNA"/>
</dbReference>
<dbReference type="AlphaFoldDB" id="A0A7M1UV86"/>
<feature type="binding site" evidence="8">
    <location>
        <position position="42"/>
    </location>
    <ligand>
        <name>Zn(2+)</name>
        <dbReference type="ChEBI" id="CHEBI:29105"/>
    </ligand>
</feature>
<protein>
    <submittedName>
        <fullName evidence="11">Galactose-1-phosphate uridylyltransferase</fullName>
    </submittedName>
</protein>
<evidence type="ECO:0000256" key="3">
    <source>
        <dbReference type="ARBA" id="ARBA00022695"/>
    </source>
</evidence>
<evidence type="ECO:0000313" key="12">
    <source>
        <dbReference type="Proteomes" id="UP000593766"/>
    </source>
</evidence>
<dbReference type="GO" id="GO:0008270">
    <property type="term" value="F:zinc ion binding"/>
    <property type="evidence" value="ECO:0007669"/>
    <property type="project" value="InterPro"/>
</dbReference>
<evidence type="ECO:0000256" key="7">
    <source>
        <dbReference type="PIRSR" id="PIRSR000808-1"/>
    </source>
</evidence>
<keyword evidence="2 11" id="KW-0808">Transferase</keyword>
<keyword evidence="5 8" id="KW-0862">Zinc</keyword>
<feature type="active site" description="Tele-UMP-histidine intermediate" evidence="7">
    <location>
        <position position="155"/>
    </location>
</feature>
<gene>
    <name evidence="11" type="primary">galT</name>
    <name evidence="11" type="ORF">IMZ38_04895</name>
</gene>
<dbReference type="InterPro" id="IPR036265">
    <property type="entry name" value="HIT-like_sf"/>
</dbReference>
<dbReference type="Gene3D" id="3.30.428.10">
    <property type="entry name" value="HIT-like"/>
    <property type="match status" value="2"/>
</dbReference>
<proteinExistence type="inferred from homology"/>
<organism evidence="11 12">
    <name type="scientific">Thermosphaera chiliense</name>
    <dbReference type="NCBI Taxonomy" id="3402707"/>
    <lineage>
        <taxon>Archaea</taxon>
        <taxon>Thermoproteota</taxon>
        <taxon>Thermoprotei</taxon>
        <taxon>Desulfurococcales</taxon>
        <taxon>Desulfurococcaceae</taxon>
        <taxon>Thermosphaera</taxon>
    </lineage>
</organism>
<feature type="binding site" evidence="8">
    <location>
        <position position="45"/>
    </location>
    <ligand>
        <name>Zn(2+)</name>
        <dbReference type="ChEBI" id="CHEBI:29105"/>
    </ligand>
</feature>
<dbReference type="GO" id="GO:0008108">
    <property type="term" value="F:UDP-glucose:hexose-1-phosphate uridylyltransferase activity"/>
    <property type="evidence" value="ECO:0007669"/>
    <property type="project" value="InterPro"/>
</dbReference>
<dbReference type="GO" id="GO:0033499">
    <property type="term" value="P:galactose catabolic process via UDP-galactose, Leloir pathway"/>
    <property type="evidence" value="ECO:0007669"/>
    <property type="project" value="TreeGrafter"/>
</dbReference>
<dbReference type="OrthoDB" id="7650at2157"/>
<dbReference type="InterPro" id="IPR001937">
    <property type="entry name" value="GalP_UDPtransf1"/>
</dbReference>
<comment type="similarity">
    <text evidence="1">Belongs to the galactose-1-phosphate uridylyltransferase type 1 family.</text>
</comment>
<evidence type="ECO:0000256" key="4">
    <source>
        <dbReference type="ARBA" id="ARBA00022723"/>
    </source>
</evidence>
<feature type="binding site" evidence="8">
    <location>
        <position position="153"/>
    </location>
    <ligand>
        <name>Zn(2+)</name>
        <dbReference type="ChEBI" id="CHEBI:29105"/>
    </ligand>
</feature>
<evidence type="ECO:0000313" key="11">
    <source>
        <dbReference type="EMBL" id="QOR95134.1"/>
    </source>
</evidence>
<dbReference type="PANTHER" id="PTHR11943:SF1">
    <property type="entry name" value="GALACTOSE-1-PHOSPHATE URIDYLYLTRANSFERASE"/>
    <property type="match status" value="1"/>
</dbReference>
<evidence type="ECO:0000256" key="1">
    <source>
        <dbReference type="ARBA" id="ARBA00010951"/>
    </source>
</evidence>
<dbReference type="KEGG" id="tcs:IMZ38_04895"/>
<feature type="domain" description="Galactose-1-phosphate uridyl transferase C-terminal" evidence="10">
    <location>
        <begin position="171"/>
        <end position="289"/>
    </location>
</feature>
<evidence type="ECO:0000256" key="5">
    <source>
        <dbReference type="ARBA" id="ARBA00022833"/>
    </source>
</evidence>
<dbReference type="PANTHER" id="PTHR11943">
    <property type="entry name" value="GALACTOSE-1-PHOSPHATE URIDYLYLTRANSFERASE"/>
    <property type="match status" value="1"/>
</dbReference>
<keyword evidence="4 8" id="KW-0479">Metal-binding</keyword>
<name>A0A7M1UV86_9CREN</name>
<dbReference type="NCBIfam" id="TIGR00209">
    <property type="entry name" value="galT_1"/>
    <property type="match status" value="1"/>
</dbReference>
<dbReference type="Pfam" id="PF01087">
    <property type="entry name" value="GalP_UDP_transf"/>
    <property type="match status" value="1"/>
</dbReference>
<feature type="binding site" evidence="8">
    <location>
        <position position="102"/>
    </location>
    <ligand>
        <name>Zn(2+)</name>
        <dbReference type="ChEBI" id="CHEBI:29105"/>
    </ligand>
</feature>
<keyword evidence="12" id="KW-1185">Reference proteome</keyword>
<dbReference type="SUPFAM" id="SSF54197">
    <property type="entry name" value="HIT-like"/>
    <property type="match status" value="2"/>
</dbReference>
<dbReference type="InterPro" id="IPR005849">
    <property type="entry name" value="GalP_Utransf_N"/>
</dbReference>
<dbReference type="PIRSF" id="PIRSF000808">
    <property type="entry name" value="GalT"/>
    <property type="match status" value="1"/>
</dbReference>
<evidence type="ECO:0000256" key="2">
    <source>
        <dbReference type="ARBA" id="ARBA00022679"/>
    </source>
</evidence>
<feature type="domain" description="Galactose-1-phosphate uridyl transferase N-terminal" evidence="9">
    <location>
        <begin position="9"/>
        <end position="165"/>
    </location>
</feature>
<accession>A0A7M1UV86</accession>
<dbReference type="InterPro" id="IPR005850">
    <property type="entry name" value="GalP_Utransf_C"/>
</dbReference>
<evidence type="ECO:0000259" key="10">
    <source>
        <dbReference type="Pfam" id="PF02744"/>
    </source>
</evidence>
<dbReference type="UniPathway" id="UPA00214"/>
<evidence type="ECO:0000256" key="8">
    <source>
        <dbReference type="PIRSR" id="PIRSR000808-3"/>
    </source>
</evidence>
<dbReference type="Proteomes" id="UP000593766">
    <property type="component" value="Chromosome"/>
</dbReference>
<dbReference type="Pfam" id="PF02744">
    <property type="entry name" value="GalP_UDP_tr_C"/>
    <property type="match status" value="1"/>
</dbReference>
<comment type="cofactor">
    <cofactor evidence="8">
        <name>Zn(2+)</name>
        <dbReference type="ChEBI" id="CHEBI:29105"/>
    </cofactor>
    <text evidence="8">Binds 1 zinc ion per subunit.</text>
</comment>
<reference evidence="11 12" key="1">
    <citation type="submission" date="2020-10" db="EMBL/GenBank/DDBJ databases">
        <title>Complete genome sequence of Thermosphaera aggregans strain 3507.</title>
        <authorList>
            <person name="Zayulina K.S."/>
            <person name="Elcheninov A.G."/>
            <person name="Toshchakov S.V."/>
            <person name="Kublanov I.V."/>
            <person name="Kochetkova T.V."/>
        </authorList>
    </citation>
    <scope>NUCLEOTIDE SEQUENCE [LARGE SCALE GENOMIC DNA]</scope>
    <source>
        <strain evidence="11 12">3507</strain>
    </source>
</reference>
<sequence length="341" mass="39478">MLSGVNGLHELRWNPLIRQWIIVAAHRAVRPWRLTDKERVSCPFCPGAPELKDLASWDVVVLPNKYPALVPHPGSPAQYGSPLYVSREARGVSEVIVETPMHEGDFHTLTLSHVSKVMKVFKEEFEKLSRLEYIEYVALFRNKGREIGVSLSHPHSQVYALPFIPPRVASELESFKEYYGKHGRCLICDVVSHEQAVRERTVYENEGFMIILPYYAMWPYELHVYPKKHVKAISELSEEDLKLLADAIRVATATYSRLLKKDAPYIMVMHNHPSKGDYHYHFHIEFYQPYRDPEKLKYAAGIEWGYWVFTYDGVPEERVKELRKACDEILEVIGDTFGKCA</sequence>